<dbReference type="Gene3D" id="3.40.50.300">
    <property type="entry name" value="P-loop containing nucleotide triphosphate hydrolases"/>
    <property type="match status" value="1"/>
</dbReference>
<dbReference type="Proteomes" id="UP001596250">
    <property type="component" value="Unassembled WGS sequence"/>
</dbReference>
<comment type="caution">
    <text evidence="5">The sequence shown here is derived from an EMBL/GenBank/DDBJ whole genome shotgun (WGS) entry which is preliminary data.</text>
</comment>
<accession>A0ABW1IPF9</accession>
<dbReference type="InterPro" id="IPR003593">
    <property type="entry name" value="AAA+_ATPase"/>
</dbReference>
<feature type="domain" description="ABC transporter" evidence="4">
    <location>
        <begin position="5"/>
        <end position="230"/>
    </location>
</feature>
<dbReference type="SUPFAM" id="SSF52540">
    <property type="entry name" value="P-loop containing nucleoside triphosphate hydrolases"/>
    <property type="match status" value="1"/>
</dbReference>
<organism evidence="5 6">
    <name type="scientific">Marinicrinis lubricantis</name>
    <dbReference type="NCBI Taxonomy" id="2086470"/>
    <lineage>
        <taxon>Bacteria</taxon>
        <taxon>Bacillati</taxon>
        <taxon>Bacillota</taxon>
        <taxon>Bacilli</taxon>
        <taxon>Bacillales</taxon>
        <taxon>Paenibacillaceae</taxon>
    </lineage>
</organism>
<keyword evidence="3 5" id="KW-0067">ATP-binding</keyword>
<dbReference type="EMBL" id="JBHSQV010000145">
    <property type="protein sequence ID" value="MFC5986974.1"/>
    <property type="molecule type" value="Genomic_DNA"/>
</dbReference>
<keyword evidence="1" id="KW-0813">Transport</keyword>
<dbReference type="InterPro" id="IPR051782">
    <property type="entry name" value="ABC_Transporter_VariousFunc"/>
</dbReference>
<dbReference type="PANTHER" id="PTHR42939:SF1">
    <property type="entry name" value="ABC TRANSPORTER ATP-BINDING PROTEIN ALBC-RELATED"/>
    <property type="match status" value="1"/>
</dbReference>
<evidence type="ECO:0000256" key="3">
    <source>
        <dbReference type="ARBA" id="ARBA00022840"/>
    </source>
</evidence>
<keyword evidence="2" id="KW-0547">Nucleotide-binding</keyword>
<dbReference type="SMART" id="SM00382">
    <property type="entry name" value="AAA"/>
    <property type="match status" value="1"/>
</dbReference>
<evidence type="ECO:0000256" key="2">
    <source>
        <dbReference type="ARBA" id="ARBA00022741"/>
    </source>
</evidence>
<evidence type="ECO:0000256" key="1">
    <source>
        <dbReference type="ARBA" id="ARBA00022448"/>
    </source>
</evidence>
<name>A0ABW1IPF9_9BACL</name>
<gene>
    <name evidence="5" type="ORF">ACFPXP_11175</name>
</gene>
<protein>
    <submittedName>
        <fullName evidence="5">ABC transporter ATP-binding protein</fullName>
    </submittedName>
</protein>
<dbReference type="Pfam" id="PF00005">
    <property type="entry name" value="ABC_tran"/>
    <property type="match status" value="1"/>
</dbReference>
<dbReference type="InterPro" id="IPR003439">
    <property type="entry name" value="ABC_transporter-like_ATP-bd"/>
</dbReference>
<dbReference type="PANTHER" id="PTHR42939">
    <property type="entry name" value="ABC TRANSPORTER ATP-BINDING PROTEIN ALBC-RELATED"/>
    <property type="match status" value="1"/>
</dbReference>
<reference evidence="6" key="1">
    <citation type="journal article" date="2019" name="Int. J. Syst. Evol. Microbiol.">
        <title>The Global Catalogue of Microorganisms (GCM) 10K type strain sequencing project: providing services to taxonomists for standard genome sequencing and annotation.</title>
        <authorList>
            <consortium name="The Broad Institute Genomics Platform"/>
            <consortium name="The Broad Institute Genome Sequencing Center for Infectious Disease"/>
            <person name="Wu L."/>
            <person name="Ma J."/>
        </authorList>
    </citation>
    <scope>NUCLEOTIDE SEQUENCE [LARGE SCALE GENOMIC DNA]</scope>
    <source>
        <strain evidence="6">CCM 8749</strain>
    </source>
</reference>
<dbReference type="InterPro" id="IPR027417">
    <property type="entry name" value="P-loop_NTPase"/>
</dbReference>
<evidence type="ECO:0000313" key="6">
    <source>
        <dbReference type="Proteomes" id="UP001596250"/>
    </source>
</evidence>
<proteinExistence type="predicted"/>
<sequence length="297" mass="33388">MEDIVEIRGLEKSYRDVSVLKHINCAIGANKIYGFLGRNGAGKTTLMKMLCGQLLPTQGELKVFGEKPYENRRVLSQICFIKESQKYPDVFKVKDVLDISESIFPNWDKEYAYSLIEEFQLPLKRRVKALSRGMTSSVGIVIGLASRAPLTIFDEPYLGLDAVARSVFYDRLIEDYSEYPRTIVLSTHLIDEVSKILEHVILIEQGEILWDEDAEKLRGKAFKIIGDKAVVEAFASGKEVIDRETLGGMASLTISDGLSKEERQKAETVGIQIEPLSLQQFVVQLTQYKRNKGGVSS</sequence>
<dbReference type="PROSITE" id="PS50893">
    <property type="entry name" value="ABC_TRANSPORTER_2"/>
    <property type="match status" value="1"/>
</dbReference>
<dbReference type="CDD" id="cd03230">
    <property type="entry name" value="ABC_DR_subfamily_A"/>
    <property type="match status" value="1"/>
</dbReference>
<dbReference type="GO" id="GO:0005524">
    <property type="term" value="F:ATP binding"/>
    <property type="evidence" value="ECO:0007669"/>
    <property type="project" value="UniProtKB-KW"/>
</dbReference>
<keyword evidence="6" id="KW-1185">Reference proteome</keyword>
<evidence type="ECO:0000259" key="4">
    <source>
        <dbReference type="PROSITE" id="PS50893"/>
    </source>
</evidence>
<evidence type="ECO:0000313" key="5">
    <source>
        <dbReference type="EMBL" id="MFC5986974.1"/>
    </source>
</evidence>
<dbReference type="RefSeq" id="WP_379894281.1">
    <property type="nucleotide sequence ID" value="NZ_CBCSCT010000061.1"/>
</dbReference>